<dbReference type="PANTHER" id="PTHR33426:SF43">
    <property type="entry name" value="NADH DEHYDROGENASE SUBUNIT 5"/>
    <property type="match status" value="1"/>
</dbReference>
<organism evidence="1 2">
    <name type="scientific">Sousa chinensis</name>
    <name type="common">Indo-pacific humpbacked dolphin</name>
    <name type="synonym">Steno chinensis</name>
    <dbReference type="NCBI Taxonomy" id="103600"/>
    <lineage>
        <taxon>Eukaryota</taxon>
        <taxon>Metazoa</taxon>
        <taxon>Chordata</taxon>
        <taxon>Craniata</taxon>
        <taxon>Vertebrata</taxon>
        <taxon>Euteleostomi</taxon>
        <taxon>Mammalia</taxon>
        <taxon>Eutheria</taxon>
        <taxon>Laurasiatheria</taxon>
        <taxon>Artiodactyla</taxon>
        <taxon>Whippomorpha</taxon>
        <taxon>Cetacea</taxon>
        <taxon>Odontoceti</taxon>
        <taxon>Delphinidae</taxon>
        <taxon>Sousa</taxon>
    </lineage>
</organism>
<accession>A0A484GI51</accession>
<name>A0A484GI51_SOUCH</name>
<feature type="non-terminal residue" evidence="1">
    <location>
        <position position="50"/>
    </location>
</feature>
<comment type="caution">
    <text evidence="1">The sequence shown here is derived from an EMBL/GenBank/DDBJ whole genome shotgun (WGS) entry which is preliminary data.</text>
</comment>
<evidence type="ECO:0000313" key="1">
    <source>
        <dbReference type="EMBL" id="TEA35400.1"/>
    </source>
</evidence>
<dbReference type="PANTHER" id="PTHR33426">
    <property type="entry name" value="C2H2-TYPE DOMAIN-CONTAINING PROTEIN"/>
    <property type="match status" value="1"/>
</dbReference>
<keyword evidence="2" id="KW-1185">Reference proteome</keyword>
<dbReference type="EMBL" id="QWLN02007483">
    <property type="protein sequence ID" value="TEA35400.1"/>
    <property type="molecule type" value="Genomic_DNA"/>
</dbReference>
<evidence type="ECO:0000313" key="2">
    <source>
        <dbReference type="Proteomes" id="UP000295264"/>
    </source>
</evidence>
<sequence>MPKSFPTCTTCKGFFSCMNSLMLNKSCTLAKGYPTFQTLIRFLSCMNSLV</sequence>
<reference evidence="1 2" key="1">
    <citation type="journal article" date="2018" name="Genomics">
        <title>Molecular footprints of inshore aquatic adaptation in Indo-Pacific humpback dolphin (Sousa chinensis).</title>
        <authorList>
            <person name="Ming Y."/>
            <person name="Jian J."/>
            <person name="Yu F."/>
            <person name="Yu X."/>
            <person name="Wang J."/>
            <person name="Liu W."/>
        </authorList>
    </citation>
    <scope>NUCLEOTIDE SEQUENCE [LARGE SCALE GENOMIC DNA]</scope>
    <source>
        <strain evidence="1">MY-2018</strain>
        <tissue evidence="1">Skin</tissue>
    </source>
</reference>
<dbReference type="AlphaFoldDB" id="A0A484GI51"/>
<dbReference type="Proteomes" id="UP000295264">
    <property type="component" value="Unassembled WGS sequence"/>
</dbReference>
<gene>
    <name evidence="1" type="ORF">DBR06_SOUSAS21310027</name>
</gene>
<protein>
    <submittedName>
        <fullName evidence="1">Uncharacterized protein</fullName>
    </submittedName>
</protein>
<proteinExistence type="predicted"/>